<dbReference type="EMBL" id="CP043494">
    <property type="protein sequence ID" value="WNG43029.1"/>
    <property type="molecule type" value="Genomic_DNA"/>
</dbReference>
<evidence type="ECO:0000313" key="3">
    <source>
        <dbReference type="Proteomes" id="UP001611383"/>
    </source>
</evidence>
<feature type="signal peptide" evidence="1">
    <location>
        <begin position="1"/>
        <end position="23"/>
    </location>
</feature>
<sequence>MPRQTSFVLVLAFAAITGTSSCAPPDSPPAPSDPRLCNGPLGTRAQLTTPIGATEGPRIDEPLECNKGSNGMDKGAYIRIHGHGTRRIVMTNAAGKQTCVPPRGAKSDVCPEVPAHEVAEEIKKRLQARGIVVNGIGEGVCAQPLGDDDEAWDYSVGITDWKDADAAVAIVDEVLRTWGIGDSFGISVWGMSCDYVLY</sequence>
<proteinExistence type="predicted"/>
<organism evidence="2 3">
    <name type="scientific">Archangium minus</name>
    <dbReference type="NCBI Taxonomy" id="83450"/>
    <lineage>
        <taxon>Bacteria</taxon>
        <taxon>Pseudomonadati</taxon>
        <taxon>Myxococcota</taxon>
        <taxon>Myxococcia</taxon>
        <taxon>Myxococcales</taxon>
        <taxon>Cystobacterineae</taxon>
        <taxon>Archangiaceae</taxon>
        <taxon>Archangium</taxon>
    </lineage>
</organism>
<dbReference type="PROSITE" id="PS51257">
    <property type="entry name" value="PROKAR_LIPOPROTEIN"/>
    <property type="match status" value="1"/>
</dbReference>
<reference evidence="2 3" key="1">
    <citation type="submission" date="2019-08" db="EMBL/GenBank/DDBJ databases">
        <title>Archangium and Cystobacter genomes.</title>
        <authorList>
            <person name="Chen I.-C.K."/>
            <person name="Wielgoss S."/>
        </authorList>
    </citation>
    <scope>NUCLEOTIDE SEQUENCE [LARGE SCALE GENOMIC DNA]</scope>
    <source>
        <strain evidence="2 3">Cbm 6</strain>
    </source>
</reference>
<protein>
    <recommendedName>
        <fullName evidence="4">Lipoprotein</fullName>
    </recommendedName>
</protein>
<keyword evidence="3" id="KW-1185">Reference proteome</keyword>
<name>A0ABY9WGV8_9BACT</name>
<gene>
    <name evidence="2" type="ORF">F0U60_02175</name>
</gene>
<evidence type="ECO:0000256" key="1">
    <source>
        <dbReference type="SAM" id="SignalP"/>
    </source>
</evidence>
<evidence type="ECO:0000313" key="2">
    <source>
        <dbReference type="EMBL" id="WNG43029.1"/>
    </source>
</evidence>
<dbReference type="Proteomes" id="UP001611383">
    <property type="component" value="Chromosome"/>
</dbReference>
<evidence type="ECO:0008006" key="4">
    <source>
        <dbReference type="Google" id="ProtNLM"/>
    </source>
</evidence>
<dbReference type="RefSeq" id="WP_395813395.1">
    <property type="nucleotide sequence ID" value="NZ_CP043494.1"/>
</dbReference>
<accession>A0ABY9WGV8</accession>
<feature type="chain" id="PRO_5046841855" description="Lipoprotein" evidence="1">
    <location>
        <begin position="24"/>
        <end position="198"/>
    </location>
</feature>
<keyword evidence="1" id="KW-0732">Signal</keyword>